<keyword evidence="2" id="KW-0808">Transferase</keyword>
<keyword evidence="5" id="KW-1185">Reference proteome</keyword>
<evidence type="ECO:0000256" key="1">
    <source>
        <dbReference type="ARBA" id="ARBA00022603"/>
    </source>
</evidence>
<accession>A0ABM6F3X0</accession>
<evidence type="ECO:0000256" key="3">
    <source>
        <dbReference type="ARBA" id="ARBA00022691"/>
    </source>
</evidence>
<dbReference type="GO" id="GO:0008168">
    <property type="term" value="F:methyltransferase activity"/>
    <property type="evidence" value="ECO:0007669"/>
    <property type="project" value="UniProtKB-KW"/>
</dbReference>
<dbReference type="CDD" id="cd02440">
    <property type="entry name" value="AdoMet_MTases"/>
    <property type="match status" value="1"/>
</dbReference>
<dbReference type="SUPFAM" id="SSF53335">
    <property type="entry name" value="S-adenosyl-L-methionine-dependent methyltransferases"/>
    <property type="match status" value="1"/>
</dbReference>
<organism evidence="4 5">
    <name type="scientific">Cupriavidus malaysiensis</name>
    <dbReference type="NCBI Taxonomy" id="367825"/>
    <lineage>
        <taxon>Bacteria</taxon>
        <taxon>Pseudomonadati</taxon>
        <taxon>Pseudomonadota</taxon>
        <taxon>Betaproteobacteria</taxon>
        <taxon>Burkholderiales</taxon>
        <taxon>Burkholderiaceae</taxon>
        <taxon>Cupriavidus</taxon>
    </lineage>
</organism>
<evidence type="ECO:0000313" key="5">
    <source>
        <dbReference type="Proteomes" id="UP000177515"/>
    </source>
</evidence>
<reference evidence="4 5" key="1">
    <citation type="submission" date="2016-10" db="EMBL/GenBank/DDBJ databases">
        <title>Complete genome sequences of three Cupriavidus strains isolated from various Malaysian environments.</title>
        <authorList>
            <person name="Abdullah A.A.-A."/>
            <person name="Shafie N.A.H."/>
            <person name="Lau N.S."/>
        </authorList>
    </citation>
    <scope>NUCLEOTIDE SEQUENCE [LARGE SCALE GENOMIC DNA]</scope>
    <source>
        <strain evidence="4 5">USMAA1020</strain>
    </source>
</reference>
<dbReference type="Gene3D" id="3.40.50.150">
    <property type="entry name" value="Vaccinia Virus protein VP39"/>
    <property type="match status" value="1"/>
</dbReference>
<gene>
    <name evidence="4" type="ORF">BKK80_09980</name>
</gene>
<dbReference type="PANTHER" id="PTHR43464:SF19">
    <property type="entry name" value="UBIQUINONE BIOSYNTHESIS O-METHYLTRANSFERASE, MITOCHONDRIAL"/>
    <property type="match status" value="1"/>
</dbReference>
<dbReference type="InterPro" id="IPR029063">
    <property type="entry name" value="SAM-dependent_MTases_sf"/>
</dbReference>
<sequence length="210" mass="22329">MSAMIAGTAGYQDESEALAQRFESVAFEAVHREVLPLFPDRPCRVLDIGAGSGRDAAALAGRGHRVVAVEPTAGLREEGRRRHGAQPIEWVDDHLPALAQVRAGGTRFDLILCIAVWMHLDGAERPQAMAAVSALLAPGGLLVLTLRHGPVPAGRRMFQVDADETVALAAANGLALRHRGARASLFHDSVRWSVLAFSRSLPAPSSPARG</sequence>
<name>A0ABM6F3X0_9BURK</name>
<dbReference type="PANTHER" id="PTHR43464">
    <property type="entry name" value="METHYLTRANSFERASE"/>
    <property type="match status" value="1"/>
</dbReference>
<dbReference type="Pfam" id="PF13489">
    <property type="entry name" value="Methyltransf_23"/>
    <property type="match status" value="1"/>
</dbReference>
<dbReference type="GO" id="GO:0032259">
    <property type="term" value="P:methylation"/>
    <property type="evidence" value="ECO:0007669"/>
    <property type="project" value="UniProtKB-KW"/>
</dbReference>
<evidence type="ECO:0000313" key="4">
    <source>
        <dbReference type="EMBL" id="AOZ06124.1"/>
    </source>
</evidence>
<dbReference type="EMBL" id="CP017754">
    <property type="protein sequence ID" value="AOZ06124.1"/>
    <property type="molecule type" value="Genomic_DNA"/>
</dbReference>
<dbReference type="RefSeq" id="WP_071069246.1">
    <property type="nucleotide sequence ID" value="NZ_CP017754.1"/>
</dbReference>
<keyword evidence="3" id="KW-0949">S-adenosyl-L-methionine</keyword>
<protein>
    <submittedName>
        <fullName evidence="4">SAM-dependent methyltransferase</fullName>
    </submittedName>
</protein>
<proteinExistence type="predicted"/>
<dbReference type="Proteomes" id="UP000177515">
    <property type="component" value="Chromosome 1"/>
</dbReference>
<evidence type="ECO:0000256" key="2">
    <source>
        <dbReference type="ARBA" id="ARBA00022679"/>
    </source>
</evidence>
<keyword evidence="1 4" id="KW-0489">Methyltransferase</keyword>